<proteinExistence type="predicted"/>
<dbReference type="PANTHER" id="PTHR35378">
    <property type="entry name" value="UNNAMED PRODUCT"/>
    <property type="match status" value="1"/>
</dbReference>
<organism evidence="1 2">
    <name type="scientific">Sinanodonta woodiana</name>
    <name type="common">Chinese pond mussel</name>
    <name type="synonym">Anodonta woodiana</name>
    <dbReference type="NCBI Taxonomy" id="1069815"/>
    <lineage>
        <taxon>Eukaryota</taxon>
        <taxon>Metazoa</taxon>
        <taxon>Spiralia</taxon>
        <taxon>Lophotrochozoa</taxon>
        <taxon>Mollusca</taxon>
        <taxon>Bivalvia</taxon>
        <taxon>Autobranchia</taxon>
        <taxon>Heteroconchia</taxon>
        <taxon>Palaeoheterodonta</taxon>
        <taxon>Unionida</taxon>
        <taxon>Unionoidea</taxon>
        <taxon>Unionidae</taxon>
        <taxon>Unioninae</taxon>
        <taxon>Sinanodonta</taxon>
    </lineage>
</organism>
<dbReference type="Proteomes" id="UP001634394">
    <property type="component" value="Unassembled WGS sequence"/>
</dbReference>
<dbReference type="EMBL" id="JBJQND010000012">
    <property type="protein sequence ID" value="KAL3859186.1"/>
    <property type="molecule type" value="Genomic_DNA"/>
</dbReference>
<gene>
    <name evidence="1" type="ORF">ACJMK2_009415</name>
</gene>
<comment type="caution">
    <text evidence="1">The sequence shown here is derived from an EMBL/GenBank/DDBJ whole genome shotgun (WGS) entry which is preliminary data.</text>
</comment>
<dbReference type="PANTHER" id="PTHR35378:SF1">
    <property type="entry name" value="C2H2-TYPE DOMAIN-CONTAINING PROTEIN"/>
    <property type="match status" value="1"/>
</dbReference>
<accession>A0ABD3VDR1</accession>
<sequence length="161" mass="18335">MMEMRLKPSLTNFSQDTIKNCFECDGTIGSVLDAIYEGTISINTIPKISICQKDGKWFAADNRRLWIFQQLEKLGKCSEIDVRVTYNIPDSKFTTKNGGVSVSVRGDPGSKYVTDSLWRDNREGQRKISDSFVDWDNDINSDDCDDPNDDLYDPVFVATRR</sequence>
<reference evidence="1 2" key="1">
    <citation type="submission" date="2024-11" db="EMBL/GenBank/DDBJ databases">
        <title>Chromosome-level genome assembly of the freshwater bivalve Anodonta woodiana.</title>
        <authorList>
            <person name="Chen X."/>
        </authorList>
    </citation>
    <scope>NUCLEOTIDE SEQUENCE [LARGE SCALE GENOMIC DNA]</scope>
    <source>
        <strain evidence="1">MN2024</strain>
        <tissue evidence="1">Gills</tissue>
    </source>
</reference>
<name>A0ABD3VDR1_SINWO</name>
<dbReference type="AlphaFoldDB" id="A0ABD3VDR1"/>
<evidence type="ECO:0000313" key="1">
    <source>
        <dbReference type="EMBL" id="KAL3859186.1"/>
    </source>
</evidence>
<protein>
    <submittedName>
        <fullName evidence="1">Uncharacterized protein</fullName>
    </submittedName>
</protein>
<keyword evidence="2" id="KW-1185">Reference proteome</keyword>
<evidence type="ECO:0000313" key="2">
    <source>
        <dbReference type="Proteomes" id="UP001634394"/>
    </source>
</evidence>